<gene>
    <name evidence="1" type="ORF">SPHI_12920</name>
</gene>
<evidence type="ECO:0000313" key="1">
    <source>
        <dbReference type="EMBL" id="ONF96507.1"/>
    </source>
</evidence>
<dbReference type="AlphaFoldDB" id="A0A1V2EVI8"/>
<reference evidence="1 2" key="1">
    <citation type="submission" date="2016-11" db="EMBL/GenBank/DDBJ databases">
        <title>Genome sequence of Sphingomonas jeddahensis G39.</title>
        <authorList>
            <person name="Poehlein A."/>
            <person name="Wuebbeler J.H."/>
            <person name="Steinbuechel A."/>
            <person name="Daniel R."/>
        </authorList>
    </citation>
    <scope>NUCLEOTIDE SEQUENCE [LARGE SCALE GENOMIC DNA]</scope>
    <source>
        <strain evidence="1 2">G39</strain>
    </source>
</reference>
<dbReference type="Proteomes" id="UP000188729">
    <property type="component" value="Unassembled WGS sequence"/>
</dbReference>
<dbReference type="EMBL" id="MPSB01000004">
    <property type="protein sequence ID" value="ONF96507.1"/>
    <property type="molecule type" value="Genomic_DNA"/>
</dbReference>
<evidence type="ECO:0000313" key="2">
    <source>
        <dbReference type="Proteomes" id="UP000188729"/>
    </source>
</evidence>
<comment type="caution">
    <text evidence="1">The sequence shown here is derived from an EMBL/GenBank/DDBJ whole genome shotgun (WGS) entry which is preliminary data.</text>
</comment>
<proteinExistence type="predicted"/>
<dbReference type="OrthoDB" id="7452713at2"/>
<sequence length="52" mass="5775">MLQNITLQQGEAITLHQTNRHPELVSGSTLPAVVALRVAPWMLKQVQHDGVF</sequence>
<accession>A0A1V2EVI8</accession>
<keyword evidence="2" id="KW-1185">Reference proteome</keyword>
<name>A0A1V2EVI8_9SPHN</name>
<protein>
    <submittedName>
        <fullName evidence="1">Uncharacterized protein</fullName>
    </submittedName>
</protein>
<organism evidence="1 2">
    <name type="scientific">Sphingomonas jeddahensis</name>
    <dbReference type="NCBI Taxonomy" id="1915074"/>
    <lineage>
        <taxon>Bacteria</taxon>
        <taxon>Pseudomonadati</taxon>
        <taxon>Pseudomonadota</taxon>
        <taxon>Alphaproteobacteria</taxon>
        <taxon>Sphingomonadales</taxon>
        <taxon>Sphingomonadaceae</taxon>
        <taxon>Sphingomonas</taxon>
    </lineage>
</organism>
<dbReference type="STRING" id="1915074.SPHI_12920"/>
<dbReference type="RefSeq" id="WP_158049633.1">
    <property type="nucleotide sequence ID" value="NZ_MPSB01000004.1"/>
</dbReference>